<dbReference type="InterPro" id="IPR022049">
    <property type="entry name" value="FAM69_kinase_dom"/>
</dbReference>
<evidence type="ECO:0000313" key="5">
    <source>
        <dbReference type="Proteomes" id="UP000596742"/>
    </source>
</evidence>
<dbReference type="AlphaFoldDB" id="A0A8B6FWP9"/>
<name>A0A8B6FWP9_MYTGA</name>
<dbReference type="PANTHER" id="PTHR46448">
    <property type="entry name" value="PROTEIN KINASE DOMAIN-CONTAINING PROTEIN"/>
    <property type="match status" value="1"/>
</dbReference>
<dbReference type="PANTHER" id="PTHR46448:SF1">
    <property type="entry name" value="PROTEIN KINASE DOMAIN-CONTAINING PROTEIN"/>
    <property type="match status" value="1"/>
</dbReference>
<keyword evidence="4" id="KW-0418">Kinase</keyword>
<protein>
    <submittedName>
        <fullName evidence="4">Protein kinase domain-containing protein, cytoplasmic</fullName>
    </submittedName>
</protein>
<feature type="region of interest" description="Disordered" evidence="1">
    <location>
        <begin position="581"/>
        <end position="602"/>
    </location>
</feature>
<dbReference type="GO" id="GO:0005576">
    <property type="term" value="C:extracellular region"/>
    <property type="evidence" value="ECO:0007669"/>
    <property type="project" value="TreeGrafter"/>
</dbReference>
<feature type="domain" description="FAM69 protein-kinase" evidence="3">
    <location>
        <begin position="263"/>
        <end position="385"/>
    </location>
</feature>
<reference evidence="4" key="1">
    <citation type="submission" date="2018-11" db="EMBL/GenBank/DDBJ databases">
        <authorList>
            <person name="Alioto T."/>
            <person name="Alioto T."/>
        </authorList>
    </citation>
    <scope>NUCLEOTIDE SEQUENCE</scope>
</reference>
<evidence type="ECO:0000256" key="2">
    <source>
        <dbReference type="SAM" id="Phobius"/>
    </source>
</evidence>
<sequence>MRLLRYRYKSAWIAFLILFSIAGVMLTYKRLSDSRSDGSKKNYLNDLVQGGDMNFAPVNHGMDKPRYPEVDIMEVQALQHNIERQKDKLQALPKIELPALDSNKYRRIKSLLKKLYPADWGRAQDADDMIMEVSQELYDLGFESPMSCKDIDGLRISSSFRVGKKKFIDRAFVPDKGVEVIMKSQANDLDIKVKCLQSVYDADKCSMMGNYGLLREVLWFSVLKHDGIADLLGYCIRGDQIDHLIHKKGVILLTEPGIPVMPSTFSIIKFQDRLKYAVQLSELLHFLEHHPLGSLALTNTYNSDFVIVNNKLKLVDLDDVAIEEKACRFNADCKIPGASQVKVTCSEAGICVNRNTKLNLKKMGPLMFEQMLNNAPPGYTSEVNKLRHGIISLTITNDEVLQKLRDIEKRYVPEKEPQQQIEERPRVQEYVVQNRDQPRDSVRQQEIRQQEIQQNRIIQDQQQPLEIKDGDYEKVTQSNFPGKYDFPCPLSRVAWGCVVTVRSLKEAKQTCNSEPKCQAFVLFTSQPDAEVLMTMVLKNSRLGSPEKNVGATLFLYTPRGEMGQSNQNLQVSLPNKAVEQRAERNVANGESSDLKPAPADFPECKARIDDSAKDARKSRERRLMAHLGLKSYTEADWIQKMKWQKIVSHKGLNDFTSPSTVGGRFNVTMIGADTDSKLKNALYLAEIGPSQFHIAHYIVYKLDRLLGIYHTPPSIVWYMTRNEVDIVRGDDTWKNRLDLVAPHTEIKGKALYKQTLDLVAPPSEIKGILTCPIPAVLKQESLLINEQRSVVQEIKEFTRQEKMQVEYVLLWYLTKIYHVKETPYAYKGHMIQFGADGSFQDLSVKLLPYLYNCQFPNIVYKMMSCFKCHYPGKSKWSICGLGEEVMKQVEEDGFNLSDFKIHQMTTKILSQVINEAAAEVLDAVDQCIRSHNHFAKRCSNEYLTGLREYHRASGKHTGQVIIRDLVRFGSESPRLLRRLGTIEDVIKGGDGLIRAAYVRTSRGLVPQTDVKYIR</sequence>
<keyword evidence="4" id="KW-0808">Transferase</keyword>
<feature type="transmembrane region" description="Helical" evidence="2">
    <location>
        <begin position="12"/>
        <end position="31"/>
    </location>
</feature>
<accession>A0A8B6FWP9</accession>
<dbReference type="OrthoDB" id="4062651at2759"/>
<keyword evidence="5" id="KW-1185">Reference proteome</keyword>
<dbReference type="Pfam" id="PF12260">
    <property type="entry name" value="PIP49_C"/>
    <property type="match status" value="1"/>
</dbReference>
<dbReference type="EMBL" id="UYJE01007547">
    <property type="protein sequence ID" value="VDI55828.1"/>
    <property type="molecule type" value="Genomic_DNA"/>
</dbReference>
<keyword evidence="2" id="KW-1133">Transmembrane helix</keyword>
<dbReference type="GO" id="GO:0004715">
    <property type="term" value="F:non-membrane spanning protein tyrosine kinase activity"/>
    <property type="evidence" value="ECO:0007669"/>
    <property type="project" value="InterPro"/>
</dbReference>
<dbReference type="GO" id="GO:0001501">
    <property type="term" value="P:skeletal system development"/>
    <property type="evidence" value="ECO:0007669"/>
    <property type="project" value="TreeGrafter"/>
</dbReference>
<organism evidence="4 5">
    <name type="scientific">Mytilus galloprovincialis</name>
    <name type="common">Mediterranean mussel</name>
    <dbReference type="NCBI Taxonomy" id="29158"/>
    <lineage>
        <taxon>Eukaryota</taxon>
        <taxon>Metazoa</taxon>
        <taxon>Spiralia</taxon>
        <taxon>Lophotrochozoa</taxon>
        <taxon>Mollusca</taxon>
        <taxon>Bivalvia</taxon>
        <taxon>Autobranchia</taxon>
        <taxon>Pteriomorphia</taxon>
        <taxon>Mytilida</taxon>
        <taxon>Mytiloidea</taxon>
        <taxon>Mytilidae</taxon>
        <taxon>Mytilinae</taxon>
        <taxon>Mytilus</taxon>
    </lineage>
</organism>
<comment type="caution">
    <text evidence="4">The sequence shown here is derived from an EMBL/GenBank/DDBJ whole genome shotgun (WGS) entry which is preliminary data.</text>
</comment>
<gene>
    <name evidence="4" type="ORF">MGAL_10B068120</name>
</gene>
<dbReference type="InterPro" id="IPR042983">
    <property type="entry name" value="PKDCC"/>
</dbReference>
<evidence type="ECO:0000259" key="3">
    <source>
        <dbReference type="Pfam" id="PF12260"/>
    </source>
</evidence>
<proteinExistence type="predicted"/>
<keyword evidence="2" id="KW-0472">Membrane</keyword>
<evidence type="ECO:0000256" key="1">
    <source>
        <dbReference type="SAM" id="MobiDB-lite"/>
    </source>
</evidence>
<dbReference type="Proteomes" id="UP000596742">
    <property type="component" value="Unassembled WGS sequence"/>
</dbReference>
<evidence type="ECO:0000313" key="4">
    <source>
        <dbReference type="EMBL" id="VDI55828.1"/>
    </source>
</evidence>
<keyword evidence="2" id="KW-0812">Transmembrane</keyword>